<evidence type="ECO:0000256" key="5">
    <source>
        <dbReference type="ARBA" id="ARBA00022989"/>
    </source>
</evidence>
<name>A0A835EPQ6_9POAL</name>
<dbReference type="Pfam" id="PF02466">
    <property type="entry name" value="Tim17"/>
    <property type="match status" value="1"/>
</dbReference>
<evidence type="ECO:0000256" key="3">
    <source>
        <dbReference type="ARBA" id="ARBA00022692"/>
    </source>
</evidence>
<sequence length="286" mass="29576">MIVTAPIAEADPNDLSHRSIVDDLLLVGANGPRRPAGLYDSYAHPVYGVIGFVGELFMWGAAGGAAFHFARGLRGAPSGSGARLALAGAVRAASANAPRVGGTFAAYCAALSAIETAVSHARDSVDMWCSVSASAALWGLHGMRRGGAVAAARGALLGTTGGLAIYGTHHASMVRASRQADADSLLRQKRMMAPIAASRTAAAPPIDGPTSAAILYGKYDSPAPLGPARSSLHPLSLSHTDTWAPRVRAFFHLSHSHVVPDRGFRSSPPRIHAPSTATIHSLSFLH</sequence>
<accession>A0A835EPQ6</accession>
<keyword evidence="3" id="KW-0812">Transmembrane</keyword>
<comment type="caution">
    <text evidence="8">The sequence shown here is derived from an EMBL/GenBank/DDBJ whole genome shotgun (WGS) entry which is preliminary data.</text>
</comment>
<protein>
    <submittedName>
        <fullName evidence="8">Uncharacterized protein</fullName>
    </submittedName>
</protein>
<dbReference type="Proteomes" id="UP000636709">
    <property type="component" value="Unassembled WGS sequence"/>
</dbReference>
<dbReference type="GO" id="GO:0008320">
    <property type="term" value="F:protein transmembrane transporter activity"/>
    <property type="evidence" value="ECO:0007669"/>
    <property type="project" value="TreeGrafter"/>
</dbReference>
<reference evidence="8" key="1">
    <citation type="submission" date="2020-07" db="EMBL/GenBank/DDBJ databases">
        <title>Genome sequence and genetic diversity analysis of an under-domesticated orphan crop, white fonio (Digitaria exilis).</title>
        <authorList>
            <person name="Bennetzen J.L."/>
            <person name="Chen S."/>
            <person name="Ma X."/>
            <person name="Wang X."/>
            <person name="Yssel A.E.J."/>
            <person name="Chaluvadi S.R."/>
            <person name="Johnson M."/>
            <person name="Gangashetty P."/>
            <person name="Hamidou F."/>
            <person name="Sanogo M.D."/>
            <person name="Zwaenepoel A."/>
            <person name="Wallace J."/>
            <person name="Van De Peer Y."/>
            <person name="Van Deynze A."/>
        </authorList>
    </citation>
    <scope>NUCLEOTIDE SEQUENCE</scope>
    <source>
        <tissue evidence="8">Leaves</tissue>
    </source>
</reference>
<comment type="similarity">
    <text evidence="2">Belongs to the Tim17/Tim22/Tim23 family.</text>
</comment>
<evidence type="ECO:0000256" key="7">
    <source>
        <dbReference type="ARBA" id="ARBA00023136"/>
    </source>
</evidence>
<keyword evidence="4" id="KW-0999">Mitochondrion inner membrane</keyword>
<dbReference type="EMBL" id="JACEFO010001795">
    <property type="protein sequence ID" value="KAF8701868.1"/>
    <property type="molecule type" value="Genomic_DNA"/>
</dbReference>
<keyword evidence="7" id="KW-0472">Membrane</keyword>
<proteinExistence type="inferred from homology"/>
<dbReference type="GO" id="GO:0005744">
    <property type="term" value="C:TIM23 mitochondrial import inner membrane translocase complex"/>
    <property type="evidence" value="ECO:0007669"/>
    <property type="project" value="TreeGrafter"/>
</dbReference>
<evidence type="ECO:0000256" key="2">
    <source>
        <dbReference type="ARBA" id="ARBA00008444"/>
    </source>
</evidence>
<dbReference type="AlphaFoldDB" id="A0A835EPQ6"/>
<evidence type="ECO:0000256" key="4">
    <source>
        <dbReference type="ARBA" id="ARBA00022792"/>
    </source>
</evidence>
<dbReference type="PANTHER" id="PTHR10485">
    <property type="entry name" value="MITOCHONDRIAL IMPORT INNER MEMBRANE TRANSLOCASE SUBUNIT TIM-17"/>
    <property type="match status" value="1"/>
</dbReference>
<keyword evidence="5" id="KW-1133">Transmembrane helix</keyword>
<keyword evidence="6" id="KW-0496">Mitochondrion</keyword>
<dbReference type="PANTHER" id="PTHR10485:SF13">
    <property type="match status" value="1"/>
</dbReference>
<evidence type="ECO:0000313" key="9">
    <source>
        <dbReference type="Proteomes" id="UP000636709"/>
    </source>
</evidence>
<comment type="subcellular location">
    <subcellularLocation>
        <location evidence="1">Mitochondrion inner membrane</location>
        <topology evidence="1">Multi-pass membrane protein</topology>
    </subcellularLocation>
</comment>
<evidence type="ECO:0000256" key="1">
    <source>
        <dbReference type="ARBA" id="ARBA00004448"/>
    </source>
</evidence>
<dbReference type="GO" id="GO:0030150">
    <property type="term" value="P:protein import into mitochondrial matrix"/>
    <property type="evidence" value="ECO:0007669"/>
    <property type="project" value="TreeGrafter"/>
</dbReference>
<evidence type="ECO:0000313" key="8">
    <source>
        <dbReference type="EMBL" id="KAF8701868.1"/>
    </source>
</evidence>
<organism evidence="8 9">
    <name type="scientific">Digitaria exilis</name>
    <dbReference type="NCBI Taxonomy" id="1010633"/>
    <lineage>
        <taxon>Eukaryota</taxon>
        <taxon>Viridiplantae</taxon>
        <taxon>Streptophyta</taxon>
        <taxon>Embryophyta</taxon>
        <taxon>Tracheophyta</taxon>
        <taxon>Spermatophyta</taxon>
        <taxon>Magnoliopsida</taxon>
        <taxon>Liliopsida</taxon>
        <taxon>Poales</taxon>
        <taxon>Poaceae</taxon>
        <taxon>PACMAD clade</taxon>
        <taxon>Panicoideae</taxon>
        <taxon>Panicodae</taxon>
        <taxon>Paniceae</taxon>
        <taxon>Anthephorinae</taxon>
        <taxon>Digitaria</taxon>
    </lineage>
</organism>
<gene>
    <name evidence="8" type="ORF">HU200_033194</name>
</gene>
<evidence type="ECO:0000256" key="6">
    <source>
        <dbReference type="ARBA" id="ARBA00023128"/>
    </source>
</evidence>
<keyword evidence="9" id="KW-1185">Reference proteome</keyword>